<reference evidence="2 3" key="1">
    <citation type="submission" date="2021-03" db="EMBL/GenBank/DDBJ databases">
        <title>Assistant Professor.</title>
        <authorList>
            <person name="Huq M.A."/>
        </authorList>
    </citation>
    <scope>NUCLEOTIDE SEQUENCE [LARGE SCALE GENOMIC DNA]</scope>
    <source>
        <strain evidence="2 3">MAH-29</strain>
    </source>
</reference>
<dbReference type="InterPro" id="IPR051604">
    <property type="entry name" value="Ergot_Alk_Oxidoreductase"/>
</dbReference>
<dbReference type="InterPro" id="IPR008030">
    <property type="entry name" value="NmrA-like"/>
</dbReference>
<proteinExistence type="predicted"/>
<feature type="domain" description="NmrA-like" evidence="1">
    <location>
        <begin position="16"/>
        <end position="247"/>
    </location>
</feature>
<name>A0ABS3YMH0_9BACT</name>
<gene>
    <name evidence="2" type="ORF">J7I42_00105</name>
</gene>
<evidence type="ECO:0000313" key="3">
    <source>
        <dbReference type="Proteomes" id="UP000677244"/>
    </source>
</evidence>
<evidence type="ECO:0000313" key="2">
    <source>
        <dbReference type="EMBL" id="MBO9198640.1"/>
    </source>
</evidence>
<accession>A0ABS3YMH0</accession>
<dbReference type="Gene3D" id="3.90.25.10">
    <property type="entry name" value="UDP-galactose 4-epimerase, domain 1"/>
    <property type="match status" value="1"/>
</dbReference>
<protein>
    <submittedName>
        <fullName evidence="2">NmrA family NAD(P)-binding protein</fullName>
    </submittedName>
</protein>
<dbReference type="PANTHER" id="PTHR43162">
    <property type="match status" value="1"/>
</dbReference>
<dbReference type="Gene3D" id="3.40.50.720">
    <property type="entry name" value="NAD(P)-binding Rossmann-like Domain"/>
    <property type="match status" value="1"/>
</dbReference>
<dbReference type="SUPFAM" id="SSF51735">
    <property type="entry name" value="NAD(P)-binding Rossmann-fold domains"/>
    <property type="match status" value="1"/>
</dbReference>
<dbReference type="RefSeq" id="WP_209136724.1">
    <property type="nucleotide sequence ID" value="NZ_JAGHKO010000001.1"/>
</dbReference>
<keyword evidence="3" id="KW-1185">Reference proteome</keyword>
<evidence type="ECO:0000259" key="1">
    <source>
        <dbReference type="Pfam" id="PF05368"/>
    </source>
</evidence>
<sequence>MTATSKDWKQPGYKIFTIFGAKGKVGIELLKILSAKSIYCRAITRDLNNIPKLPNVTWMGGDLNDLDSVYNLVAGSDTIFLNTDFAPNMVQMQGQVIEAAKHAGVKHVIRLSYGLLPEEILKKSNSPVHMQHILIDQALIDSGLSWTILRPSGFMQNWLYDQALTIKNERKIYEAQGDGRLPYIDTRDIAEIIAALFAQGEKHYNKIHELTGSEAINFYEVATAISQAIGEKVTYIAETREATIQRFSKKGYPEWAIELLLFFAQSQQQGKLTATTDTVKEILEKPARDIYTFTRDHAEWFK</sequence>
<organism evidence="2 3">
    <name type="scientific">Niastella soli</name>
    <dbReference type="NCBI Taxonomy" id="2821487"/>
    <lineage>
        <taxon>Bacteria</taxon>
        <taxon>Pseudomonadati</taxon>
        <taxon>Bacteroidota</taxon>
        <taxon>Chitinophagia</taxon>
        <taxon>Chitinophagales</taxon>
        <taxon>Chitinophagaceae</taxon>
        <taxon>Niastella</taxon>
    </lineage>
</organism>
<dbReference type="Pfam" id="PF05368">
    <property type="entry name" value="NmrA"/>
    <property type="match status" value="1"/>
</dbReference>
<dbReference type="EMBL" id="JAGHKO010000001">
    <property type="protein sequence ID" value="MBO9198640.1"/>
    <property type="molecule type" value="Genomic_DNA"/>
</dbReference>
<dbReference type="InterPro" id="IPR036291">
    <property type="entry name" value="NAD(P)-bd_dom_sf"/>
</dbReference>
<comment type="caution">
    <text evidence="2">The sequence shown here is derived from an EMBL/GenBank/DDBJ whole genome shotgun (WGS) entry which is preliminary data.</text>
</comment>
<dbReference type="PANTHER" id="PTHR43162:SF1">
    <property type="entry name" value="PRESTALK A DIFFERENTIATION PROTEIN A"/>
    <property type="match status" value="1"/>
</dbReference>
<dbReference type="Proteomes" id="UP000677244">
    <property type="component" value="Unassembled WGS sequence"/>
</dbReference>